<feature type="domain" description="Tetratricopeptide SHNi-TPR" evidence="4">
    <location>
        <begin position="219"/>
        <end position="256"/>
    </location>
</feature>
<dbReference type="GO" id="GO:0005654">
    <property type="term" value="C:nucleoplasm"/>
    <property type="evidence" value="ECO:0007669"/>
    <property type="project" value="TreeGrafter"/>
</dbReference>
<dbReference type="GO" id="GO:0042393">
    <property type="term" value="F:histone binding"/>
    <property type="evidence" value="ECO:0007669"/>
    <property type="project" value="TreeGrafter"/>
</dbReference>
<gene>
    <name evidence="5" type="ORF">ALECFALPRED_006648</name>
</gene>
<accession>A0A8H3G3F7</accession>
<dbReference type="InterPro" id="IPR051730">
    <property type="entry name" value="NASP-like"/>
</dbReference>
<keyword evidence="6" id="KW-1185">Reference proteome</keyword>
<dbReference type="InterPro" id="IPR011990">
    <property type="entry name" value="TPR-like_helical_dom_sf"/>
</dbReference>
<evidence type="ECO:0000313" key="5">
    <source>
        <dbReference type="EMBL" id="CAF9935967.1"/>
    </source>
</evidence>
<proteinExistence type="predicted"/>
<feature type="region of interest" description="Disordered" evidence="3">
    <location>
        <begin position="395"/>
        <end position="466"/>
    </location>
</feature>
<dbReference type="GO" id="GO:0034080">
    <property type="term" value="P:CENP-A containing chromatin assembly"/>
    <property type="evidence" value="ECO:0007669"/>
    <property type="project" value="TreeGrafter"/>
</dbReference>
<keyword evidence="1" id="KW-0677">Repeat</keyword>
<evidence type="ECO:0000256" key="1">
    <source>
        <dbReference type="ARBA" id="ARBA00022737"/>
    </source>
</evidence>
<dbReference type="AlphaFoldDB" id="A0A8H3G3F7"/>
<feature type="region of interest" description="Disordered" evidence="3">
    <location>
        <begin position="77"/>
        <end position="105"/>
    </location>
</feature>
<keyword evidence="2" id="KW-0802">TPR repeat</keyword>
<dbReference type="PANTHER" id="PTHR15081:SF1">
    <property type="entry name" value="NUCLEAR AUTOANTIGENIC SPERM PROTEIN"/>
    <property type="match status" value="1"/>
</dbReference>
<evidence type="ECO:0000313" key="6">
    <source>
        <dbReference type="Proteomes" id="UP000664203"/>
    </source>
</evidence>
<comment type="caution">
    <text evidence="5">The sequence shown here is derived from an EMBL/GenBank/DDBJ whole genome shotgun (WGS) entry which is preliminary data.</text>
</comment>
<dbReference type="EMBL" id="CAJPDR010000423">
    <property type="protein sequence ID" value="CAF9935967.1"/>
    <property type="molecule type" value="Genomic_DNA"/>
</dbReference>
<name>A0A8H3G3F7_9LECA</name>
<dbReference type="InterPro" id="IPR019544">
    <property type="entry name" value="Tetratricopeptide_SHNi-TPR_dom"/>
</dbReference>
<feature type="compositionally biased region" description="Basic and acidic residues" evidence="3">
    <location>
        <begin position="400"/>
        <end position="410"/>
    </location>
</feature>
<evidence type="ECO:0000256" key="3">
    <source>
        <dbReference type="SAM" id="MobiDB-lite"/>
    </source>
</evidence>
<sequence>MNGDGRTQLRNLTAQATLKYSVKDYNAAAELYSQATELQAEINGELSSGNADLLYAYGRCLYHVAVKNSDVLGSKVAGERREEGHRKSGSKKQKTQGTIDEADGQQRRIAEEVVTKVVEEKDGPVEPGKQADRASKQYFRFIGDENFDTSDEQEEGGAEAEADNSEDADEEDDFVNAYEVLDLARVLFLRKLEEVQNSSAKGKEKGESQQVQQLKERLADIYDLLAEISLEGERFPNAVVDLNSALELKKGLFPQESSLLAEAHFKLSLALEFSSVTQQENEDGEADSDNDAHVDESMREEAALEMEAAIASCRLRIKKEEASLLDLPEANGGSGIRKVTEGDVADVKEMVWEMEQRLVELRQPPVSINDPTGRGMFDGSNPLSGILGSVLGESPAAQKARLEEASRGAKDLTNLIKRKKSAEGEVSKVSEPLGSQSNGKRKVDFKDEVEEVGTGKKPKISDSAED</sequence>
<dbReference type="OrthoDB" id="5587616at2759"/>
<organism evidence="5 6">
    <name type="scientific">Alectoria fallacina</name>
    <dbReference type="NCBI Taxonomy" id="1903189"/>
    <lineage>
        <taxon>Eukaryota</taxon>
        <taxon>Fungi</taxon>
        <taxon>Dikarya</taxon>
        <taxon>Ascomycota</taxon>
        <taxon>Pezizomycotina</taxon>
        <taxon>Lecanoromycetes</taxon>
        <taxon>OSLEUM clade</taxon>
        <taxon>Lecanoromycetidae</taxon>
        <taxon>Lecanorales</taxon>
        <taxon>Lecanorineae</taxon>
        <taxon>Parmeliaceae</taxon>
        <taxon>Alectoria</taxon>
    </lineage>
</organism>
<reference evidence="5" key="1">
    <citation type="submission" date="2021-03" db="EMBL/GenBank/DDBJ databases">
        <authorList>
            <person name="Tagirdzhanova G."/>
        </authorList>
    </citation>
    <scope>NUCLEOTIDE SEQUENCE</scope>
</reference>
<feature type="region of interest" description="Disordered" evidence="3">
    <location>
        <begin position="146"/>
        <end position="171"/>
    </location>
</feature>
<evidence type="ECO:0000256" key="2">
    <source>
        <dbReference type="ARBA" id="ARBA00022803"/>
    </source>
</evidence>
<dbReference type="Proteomes" id="UP000664203">
    <property type="component" value="Unassembled WGS sequence"/>
</dbReference>
<protein>
    <recommendedName>
        <fullName evidence="4">Tetratricopeptide SHNi-TPR domain-containing protein</fullName>
    </recommendedName>
</protein>
<dbReference type="PANTHER" id="PTHR15081">
    <property type="entry name" value="NUCLEAR AUTOANTIGENIC SPERM PROTEIN NASP -RELATED"/>
    <property type="match status" value="1"/>
</dbReference>
<dbReference type="Pfam" id="PF10516">
    <property type="entry name" value="SHNi-TPR"/>
    <property type="match status" value="1"/>
</dbReference>
<dbReference type="Gene3D" id="1.25.40.10">
    <property type="entry name" value="Tetratricopeptide repeat domain"/>
    <property type="match status" value="1"/>
</dbReference>
<dbReference type="GO" id="GO:0006335">
    <property type="term" value="P:DNA replication-dependent chromatin assembly"/>
    <property type="evidence" value="ECO:0007669"/>
    <property type="project" value="TreeGrafter"/>
</dbReference>
<feature type="compositionally biased region" description="Basic and acidic residues" evidence="3">
    <location>
        <begin position="77"/>
        <end position="86"/>
    </location>
</feature>
<evidence type="ECO:0000259" key="4">
    <source>
        <dbReference type="Pfam" id="PF10516"/>
    </source>
</evidence>